<dbReference type="AlphaFoldDB" id="A0AAU6PZ66"/>
<protein>
    <submittedName>
        <fullName evidence="2">Uncharacterized protein</fullName>
    </submittedName>
</protein>
<dbReference type="RefSeq" id="WP_339093991.1">
    <property type="nucleotide sequence ID" value="NZ_CP149782.1"/>
</dbReference>
<evidence type="ECO:0000313" key="2">
    <source>
        <dbReference type="EMBL" id="WYF43371.1"/>
    </source>
</evidence>
<sequence length="209" mass="22368">MASTLRSESDKSHYDCPRPTTSQSSEEKWIPYPDTSGKKFNGTIFGDGNLQISNANPRQGPLGAAADLSNGALDAYSPAVAAFQDLKVAAAKDMYIVSDLTLQKRPVDGKNLDAVNRLSLYSGKDVRIGASFLPYVAGKLTLPPYQPNMNNLSLDANIVTPNGKFALASNIMGTQEDSYGTLVQMDNLNILGSVVSRYNGEVGARSTMP</sequence>
<reference evidence="2" key="1">
    <citation type="submission" date="2024-03" db="EMBL/GenBank/DDBJ databases">
        <title>Deinococcus weizhi sp. nov., isolated from human skin.</title>
        <authorList>
            <person name="Wei Z."/>
            <person name="Tian F."/>
            <person name="Yang C."/>
            <person name="Xin L.T."/>
            <person name="Wen Z.J."/>
            <person name="Lan K.C."/>
            <person name="Yu L."/>
            <person name="Zhe W."/>
            <person name="Dan F.D."/>
            <person name="Jun W."/>
            <person name="Rui Z."/>
            <person name="Yong X.J."/>
            <person name="Ting Y."/>
            <person name="Wei X."/>
            <person name="Xu Z.G."/>
            <person name="Xin Z."/>
            <person name="Dong F.G."/>
            <person name="Ni X.M."/>
            <person name="Zheng M.G."/>
            <person name="Chun Y."/>
            <person name="Qian W.X."/>
        </authorList>
    </citation>
    <scope>NUCLEOTIDE SEQUENCE</scope>
    <source>
        <strain evidence="2">VB142</strain>
    </source>
</reference>
<feature type="region of interest" description="Disordered" evidence="1">
    <location>
        <begin position="1"/>
        <end position="32"/>
    </location>
</feature>
<organism evidence="2">
    <name type="scientific">Deinococcus sp. VB142</name>
    <dbReference type="NCBI Taxonomy" id="3112952"/>
    <lineage>
        <taxon>Bacteria</taxon>
        <taxon>Thermotogati</taxon>
        <taxon>Deinococcota</taxon>
        <taxon>Deinococci</taxon>
        <taxon>Deinococcales</taxon>
        <taxon>Deinococcaceae</taxon>
        <taxon>Deinococcus</taxon>
    </lineage>
</organism>
<name>A0AAU6PZ66_9DEIO</name>
<evidence type="ECO:0000256" key="1">
    <source>
        <dbReference type="SAM" id="MobiDB-lite"/>
    </source>
</evidence>
<feature type="compositionally biased region" description="Basic and acidic residues" evidence="1">
    <location>
        <begin position="7"/>
        <end position="16"/>
    </location>
</feature>
<dbReference type="EMBL" id="CP149782">
    <property type="protein sequence ID" value="WYF43371.1"/>
    <property type="molecule type" value="Genomic_DNA"/>
</dbReference>
<proteinExistence type="predicted"/>
<gene>
    <name evidence="2" type="ORF">WDJ50_07980</name>
</gene>
<accession>A0AAU6PZ66</accession>